<dbReference type="SUPFAM" id="SSF46689">
    <property type="entry name" value="Homeodomain-like"/>
    <property type="match status" value="1"/>
</dbReference>
<dbReference type="RefSeq" id="WP_060998013.1">
    <property type="nucleotide sequence ID" value="NZ_FYAH01000001.1"/>
</dbReference>
<dbReference type="GO" id="GO:0043565">
    <property type="term" value="F:sequence-specific DNA binding"/>
    <property type="evidence" value="ECO:0007669"/>
    <property type="project" value="InterPro"/>
</dbReference>
<accession>A0A1B8HVZ8</accession>
<evidence type="ECO:0000313" key="7">
    <source>
        <dbReference type="Proteomes" id="UP000196485"/>
    </source>
</evidence>
<dbReference type="PROSITE" id="PS01124">
    <property type="entry name" value="HTH_ARAC_FAMILY_2"/>
    <property type="match status" value="1"/>
</dbReference>
<reference evidence="7" key="1">
    <citation type="submission" date="2017-06" db="EMBL/GenBank/DDBJ databases">
        <authorList>
            <person name="Rodrigo-Torres L."/>
            <person name="Arahal R. D."/>
            <person name="Lucena T."/>
        </authorList>
    </citation>
    <scope>NUCLEOTIDE SEQUENCE [LARGE SCALE GENOMIC DNA]</scope>
    <source>
        <strain evidence="7">type strain: CECT 9192</strain>
    </source>
</reference>
<dbReference type="PANTHER" id="PTHR43280">
    <property type="entry name" value="ARAC-FAMILY TRANSCRIPTIONAL REGULATOR"/>
    <property type="match status" value="1"/>
</dbReference>
<evidence type="ECO:0000313" key="5">
    <source>
        <dbReference type="EMBL" id="PST97670.1"/>
    </source>
</evidence>
<reference evidence="6" key="2">
    <citation type="submission" date="2017-06" db="EMBL/GenBank/DDBJ databases">
        <authorList>
            <person name="Kim H.J."/>
            <person name="Triplett B.A."/>
        </authorList>
    </citation>
    <scope>NUCLEOTIDE SEQUENCE [LARGE SCALE GENOMIC DNA]</scope>
    <source>
        <strain evidence="6">Type strain: CECT 9192</strain>
    </source>
</reference>
<dbReference type="Proteomes" id="UP000196485">
    <property type="component" value="Unassembled WGS sequence"/>
</dbReference>
<keyword evidence="7" id="KW-1185">Reference proteome</keyword>
<dbReference type="EMBL" id="PYLY01000061">
    <property type="protein sequence ID" value="PST97670.1"/>
    <property type="molecule type" value="Genomic_DNA"/>
</dbReference>
<proteinExistence type="predicted"/>
<dbReference type="SUPFAM" id="SSF51215">
    <property type="entry name" value="Regulatory protein AraC"/>
    <property type="match status" value="1"/>
</dbReference>
<dbReference type="InterPro" id="IPR037923">
    <property type="entry name" value="HTH-like"/>
</dbReference>
<evidence type="ECO:0000313" key="6">
    <source>
        <dbReference type="EMBL" id="SMY15446.1"/>
    </source>
</evidence>
<dbReference type="InterPro" id="IPR009057">
    <property type="entry name" value="Homeodomain-like_sf"/>
</dbReference>
<dbReference type="AlphaFoldDB" id="A0A1B8HVZ8"/>
<dbReference type="GO" id="GO:0003700">
    <property type="term" value="F:DNA-binding transcription factor activity"/>
    <property type="evidence" value="ECO:0007669"/>
    <property type="project" value="InterPro"/>
</dbReference>
<organism evidence="5 8">
    <name type="scientific">Photobacterium aquimaris</name>
    <dbReference type="NCBI Taxonomy" id="512643"/>
    <lineage>
        <taxon>Bacteria</taxon>
        <taxon>Pseudomonadati</taxon>
        <taxon>Pseudomonadota</taxon>
        <taxon>Gammaproteobacteria</taxon>
        <taxon>Vibrionales</taxon>
        <taxon>Vibrionaceae</taxon>
        <taxon>Photobacterium</taxon>
    </lineage>
</organism>
<protein>
    <submittedName>
        <fullName evidence="5">AraC family transcriptional regulator</fullName>
    </submittedName>
    <submittedName>
        <fullName evidence="6">HTH-type transcriptional regulator ChbR</fullName>
    </submittedName>
</protein>
<dbReference type="EMBL" id="FYAH01000001">
    <property type="protein sequence ID" value="SMY15446.1"/>
    <property type="molecule type" value="Genomic_DNA"/>
</dbReference>
<evidence type="ECO:0000256" key="1">
    <source>
        <dbReference type="ARBA" id="ARBA00023015"/>
    </source>
</evidence>
<dbReference type="Gene3D" id="2.60.120.280">
    <property type="entry name" value="Regulatory protein AraC"/>
    <property type="match status" value="1"/>
</dbReference>
<name>A0A1B8HVZ8_9GAMM</name>
<keyword evidence="2" id="KW-0238">DNA-binding</keyword>
<evidence type="ECO:0000256" key="3">
    <source>
        <dbReference type="ARBA" id="ARBA00023163"/>
    </source>
</evidence>
<feature type="domain" description="HTH araC/xylS-type" evidence="4">
    <location>
        <begin position="183"/>
        <end position="281"/>
    </location>
</feature>
<dbReference type="OrthoDB" id="9803764at2"/>
<evidence type="ECO:0000259" key="4">
    <source>
        <dbReference type="PROSITE" id="PS01124"/>
    </source>
</evidence>
<dbReference type="PANTHER" id="PTHR43280:SF2">
    <property type="entry name" value="HTH-TYPE TRANSCRIPTIONAL REGULATOR EXSA"/>
    <property type="match status" value="1"/>
</dbReference>
<reference evidence="5 8" key="3">
    <citation type="submission" date="2018-03" db="EMBL/GenBank/DDBJ databases">
        <title>Whole genome sequencing of Histamine producing bacteria.</title>
        <authorList>
            <person name="Butler K."/>
        </authorList>
    </citation>
    <scope>NUCLEOTIDE SEQUENCE [LARGE SCALE GENOMIC DNA]</scope>
    <source>
        <strain evidence="5 8">DSM 23343</strain>
    </source>
</reference>
<evidence type="ECO:0000256" key="2">
    <source>
        <dbReference type="ARBA" id="ARBA00023125"/>
    </source>
</evidence>
<keyword evidence="1" id="KW-0805">Transcription regulation</keyword>
<dbReference type="Proteomes" id="UP000241858">
    <property type="component" value="Unassembled WGS sequence"/>
</dbReference>
<sequence length="286" mass="33433">MAWFEHLNISSQCQSIIIDQVQSLALEQKHIIQCGINYGKEAFTIYRRNPDMHMLLFTIKGRGMLSTPTKQWDLQPEHVIYVPPGCENGFDINPDENQELIWDMAWVMLEQQSYWDQRLPHEITYYPTQSGSLLFQTIDCLQQALCLNYPLADQISTNITEQLCLLVANRTAPHSPLALQRLERVFQHAKRQLHYPWQVKDLAAVYPCSEPHLHRLCQQYYSQSPMARLTHLRMEHAAGLLTTTSWPIQHISDFCGYPNPTNFSTRFKSWSSFTPRQFRSRFQSES</sequence>
<gene>
    <name evidence="6" type="primary">chbR</name>
    <name evidence="5" type="ORF">C0W81_19180</name>
    <name evidence="6" type="ORF">PAQU9191_00669</name>
</gene>
<keyword evidence="3" id="KW-0804">Transcription</keyword>
<dbReference type="Gene3D" id="1.10.10.60">
    <property type="entry name" value="Homeodomain-like"/>
    <property type="match status" value="1"/>
</dbReference>
<evidence type="ECO:0000313" key="8">
    <source>
        <dbReference type="Proteomes" id="UP000241858"/>
    </source>
</evidence>
<dbReference type="SMART" id="SM00342">
    <property type="entry name" value="HTH_ARAC"/>
    <property type="match status" value="1"/>
</dbReference>
<dbReference type="InterPro" id="IPR018060">
    <property type="entry name" value="HTH_AraC"/>
</dbReference>
<dbReference type="Pfam" id="PF12833">
    <property type="entry name" value="HTH_18"/>
    <property type="match status" value="1"/>
</dbReference>